<evidence type="ECO:0000313" key="2">
    <source>
        <dbReference type="Proteomes" id="UP000233160"/>
    </source>
</evidence>
<accession>A0A2K6FUR9</accession>
<reference evidence="1" key="1">
    <citation type="submission" date="2025-08" db="UniProtKB">
        <authorList>
            <consortium name="Ensembl"/>
        </authorList>
    </citation>
    <scope>IDENTIFICATION</scope>
</reference>
<proteinExistence type="predicted"/>
<dbReference type="Proteomes" id="UP000233160">
    <property type="component" value="Unassembled WGS sequence"/>
</dbReference>
<dbReference type="Ensembl" id="ENSPCOT00000028364.1">
    <property type="protein sequence ID" value="ENSPCOP00000017726.1"/>
    <property type="gene ID" value="ENSPCOG00000020695.1"/>
</dbReference>
<dbReference type="AlphaFoldDB" id="A0A2K6FUR9"/>
<sequence length="79" mass="9497">MMMILVVLRLQRLLMVEMVKLKQHRLLYLGLPFLQYLESIFHQLLLRLYRTMTTLLQLAASLLMPSFHLQRIRIQTTTL</sequence>
<evidence type="ECO:0000313" key="1">
    <source>
        <dbReference type="Ensembl" id="ENSPCOP00000017726.1"/>
    </source>
</evidence>
<keyword evidence="2" id="KW-1185">Reference proteome</keyword>
<protein>
    <submittedName>
        <fullName evidence="1">Uncharacterized protein</fullName>
    </submittedName>
</protein>
<name>A0A2K6FUR9_PROCO</name>
<organism evidence="1 2">
    <name type="scientific">Propithecus coquereli</name>
    <name type="common">Coquerel's sifaka</name>
    <name type="synonym">Propithecus verreauxi coquereli</name>
    <dbReference type="NCBI Taxonomy" id="379532"/>
    <lineage>
        <taxon>Eukaryota</taxon>
        <taxon>Metazoa</taxon>
        <taxon>Chordata</taxon>
        <taxon>Craniata</taxon>
        <taxon>Vertebrata</taxon>
        <taxon>Euteleostomi</taxon>
        <taxon>Mammalia</taxon>
        <taxon>Eutheria</taxon>
        <taxon>Euarchontoglires</taxon>
        <taxon>Primates</taxon>
        <taxon>Strepsirrhini</taxon>
        <taxon>Lemuriformes</taxon>
        <taxon>Indriidae</taxon>
        <taxon>Propithecus</taxon>
    </lineage>
</organism>
<reference evidence="1" key="2">
    <citation type="submission" date="2025-09" db="UniProtKB">
        <authorList>
            <consortium name="Ensembl"/>
        </authorList>
    </citation>
    <scope>IDENTIFICATION</scope>
</reference>